<evidence type="ECO:0000313" key="4">
    <source>
        <dbReference type="EMBL" id="CEG22580.1"/>
    </source>
</evidence>
<evidence type="ECO:0000256" key="1">
    <source>
        <dbReference type="SAM" id="MobiDB-lite"/>
    </source>
</evidence>
<feature type="region of interest" description="Disordered" evidence="1">
    <location>
        <begin position="1"/>
        <end position="38"/>
    </location>
</feature>
<feature type="compositionally biased region" description="Basic and acidic residues" evidence="1">
    <location>
        <begin position="112"/>
        <end position="198"/>
    </location>
</feature>
<dbReference type="RefSeq" id="WP_052651379.1">
    <property type="nucleotide sequence ID" value="NZ_LR698965.1"/>
</dbReference>
<dbReference type="SUPFAM" id="SSF54106">
    <property type="entry name" value="LysM domain"/>
    <property type="match status" value="1"/>
</dbReference>
<dbReference type="Pfam" id="PF01476">
    <property type="entry name" value="LysM"/>
    <property type="match status" value="1"/>
</dbReference>
<dbReference type="InterPro" id="IPR018392">
    <property type="entry name" value="LysM"/>
</dbReference>
<reference evidence="4 5" key="1">
    <citation type="submission" date="2014-09" db="EMBL/GenBank/DDBJ databases">
        <authorList>
            <person name="Urmite Genomes Urmite Genomes"/>
        </authorList>
    </citation>
    <scope>NUCLEOTIDE SEQUENCE [LARGE SCALE GENOMIC DNA]</scope>
    <source>
        <strain evidence="4 5">ES2</strain>
    </source>
</reference>
<dbReference type="EMBL" id="CCXS01000001">
    <property type="protein sequence ID" value="CEG22580.1"/>
    <property type="molecule type" value="Genomic_DNA"/>
</dbReference>
<feature type="compositionally biased region" description="Basic and acidic residues" evidence="1">
    <location>
        <begin position="1"/>
        <end position="19"/>
    </location>
</feature>
<feature type="compositionally biased region" description="Polar residues" evidence="1">
    <location>
        <begin position="78"/>
        <end position="90"/>
    </location>
</feature>
<feature type="compositionally biased region" description="Polar residues" evidence="1">
    <location>
        <begin position="202"/>
        <end position="213"/>
    </location>
</feature>
<keyword evidence="5" id="KW-1185">Reference proteome</keyword>
<proteinExistence type="predicted"/>
<feature type="transmembrane region" description="Helical" evidence="2">
    <location>
        <begin position="45"/>
        <end position="68"/>
    </location>
</feature>
<evidence type="ECO:0000256" key="2">
    <source>
        <dbReference type="SAM" id="Phobius"/>
    </source>
</evidence>
<sequence length="258" mass="27346">MGKQNYRESVEKDRQEIAVERSAAPSRRAQRNAVKEKPKKTKNMLLPALFFIFILIPVTILFYVAFLFEPDDTLPTDETANEVSVESGSASPDVAVIPGEEEEQDETAADEQAEKEAAAKAQAEKEAAAKAQAEKEAAAKAQAEKEATAKAQAEKEAAAKAQAEKEAAARAQAEKEAAARAQTEKEAAAKAQAEKEAAQKQTPPASGKTHTVQAGETLYRIAVNTYGAAGASAGVEKIKQANGLPSNEISVGQTLVLP</sequence>
<evidence type="ECO:0000313" key="5">
    <source>
        <dbReference type="Proteomes" id="UP000043699"/>
    </source>
</evidence>
<feature type="region of interest" description="Disordered" evidence="1">
    <location>
        <begin position="78"/>
        <end position="213"/>
    </location>
</feature>
<keyword evidence="2" id="KW-0472">Membrane</keyword>
<accession>A0A098ELA9</accession>
<protein>
    <submittedName>
        <fullName evidence="4">Elastin-binding protein EbpS</fullName>
    </submittedName>
</protein>
<dbReference type="Proteomes" id="UP000043699">
    <property type="component" value="Unassembled WGS sequence"/>
</dbReference>
<gene>
    <name evidence="4" type="primary">ebpS</name>
    <name evidence="4" type="ORF">BN1080_01510</name>
</gene>
<name>A0A098ELA9_9BACL</name>
<dbReference type="InterPro" id="IPR036779">
    <property type="entry name" value="LysM_dom_sf"/>
</dbReference>
<dbReference type="SMART" id="SM00257">
    <property type="entry name" value="LysM"/>
    <property type="match status" value="1"/>
</dbReference>
<dbReference type="CDD" id="cd00118">
    <property type="entry name" value="LysM"/>
    <property type="match status" value="1"/>
</dbReference>
<dbReference type="PROSITE" id="PS51782">
    <property type="entry name" value="LYSM"/>
    <property type="match status" value="1"/>
</dbReference>
<dbReference type="AlphaFoldDB" id="A0A098ELA9"/>
<dbReference type="Gene3D" id="3.10.350.10">
    <property type="entry name" value="LysM domain"/>
    <property type="match status" value="1"/>
</dbReference>
<feature type="domain" description="LysM" evidence="3">
    <location>
        <begin position="208"/>
        <end position="257"/>
    </location>
</feature>
<dbReference type="STRING" id="1499687.BN1080_01510"/>
<evidence type="ECO:0000259" key="3">
    <source>
        <dbReference type="PROSITE" id="PS51782"/>
    </source>
</evidence>
<keyword evidence="2" id="KW-1133">Transmembrane helix</keyword>
<dbReference type="OrthoDB" id="2583609at2"/>
<feature type="compositionally biased region" description="Acidic residues" evidence="1">
    <location>
        <begin position="99"/>
        <end position="111"/>
    </location>
</feature>
<organism evidence="4 5">
    <name type="scientific">Planococcus massiliensis</name>
    <dbReference type="NCBI Taxonomy" id="1499687"/>
    <lineage>
        <taxon>Bacteria</taxon>
        <taxon>Bacillati</taxon>
        <taxon>Bacillota</taxon>
        <taxon>Bacilli</taxon>
        <taxon>Bacillales</taxon>
        <taxon>Caryophanaceae</taxon>
        <taxon>Planococcus</taxon>
    </lineage>
</organism>
<keyword evidence="2" id="KW-0812">Transmembrane</keyword>